<keyword evidence="2" id="KW-1185">Reference proteome</keyword>
<protein>
    <submittedName>
        <fullName evidence="1">Uncharacterized protein</fullName>
    </submittedName>
</protein>
<name>A0AA88E2U2_FICCA</name>
<evidence type="ECO:0000313" key="2">
    <source>
        <dbReference type="Proteomes" id="UP001187192"/>
    </source>
</evidence>
<accession>A0AA88E2U2</accession>
<proteinExistence type="predicted"/>
<organism evidence="1 2">
    <name type="scientific">Ficus carica</name>
    <name type="common">Common fig</name>
    <dbReference type="NCBI Taxonomy" id="3494"/>
    <lineage>
        <taxon>Eukaryota</taxon>
        <taxon>Viridiplantae</taxon>
        <taxon>Streptophyta</taxon>
        <taxon>Embryophyta</taxon>
        <taxon>Tracheophyta</taxon>
        <taxon>Spermatophyta</taxon>
        <taxon>Magnoliopsida</taxon>
        <taxon>eudicotyledons</taxon>
        <taxon>Gunneridae</taxon>
        <taxon>Pentapetalae</taxon>
        <taxon>rosids</taxon>
        <taxon>fabids</taxon>
        <taxon>Rosales</taxon>
        <taxon>Moraceae</taxon>
        <taxon>Ficeae</taxon>
        <taxon>Ficus</taxon>
    </lineage>
</organism>
<dbReference type="EMBL" id="BTGU01000228">
    <property type="protein sequence ID" value="GMN65365.1"/>
    <property type="molecule type" value="Genomic_DNA"/>
</dbReference>
<dbReference type="AlphaFoldDB" id="A0AA88E2U2"/>
<evidence type="ECO:0000313" key="1">
    <source>
        <dbReference type="EMBL" id="GMN65365.1"/>
    </source>
</evidence>
<dbReference type="Proteomes" id="UP001187192">
    <property type="component" value="Unassembled WGS sequence"/>
</dbReference>
<comment type="caution">
    <text evidence="1">The sequence shown here is derived from an EMBL/GenBank/DDBJ whole genome shotgun (WGS) entry which is preliminary data.</text>
</comment>
<reference evidence="1" key="1">
    <citation type="submission" date="2023-07" db="EMBL/GenBank/DDBJ databases">
        <title>draft genome sequence of fig (Ficus carica).</title>
        <authorList>
            <person name="Takahashi T."/>
            <person name="Nishimura K."/>
        </authorList>
    </citation>
    <scope>NUCLEOTIDE SEQUENCE</scope>
</reference>
<gene>
    <name evidence="1" type="ORF">TIFTF001_034429</name>
</gene>
<sequence>MSTHRDHSEYDLSGPPTQTFPLTDLSIRVPLADTSLVFPLLLGAYLLQVTGRSMTADCVVGDGFLHGGGSVHSECDAMKKMVELEIEEDVGDTCEEMLEMESSVGTPPSRFASLIA</sequence>